<feature type="region of interest" description="Disordered" evidence="1">
    <location>
        <begin position="254"/>
        <end position="280"/>
    </location>
</feature>
<proteinExistence type="predicted"/>
<evidence type="ECO:0000313" key="3">
    <source>
        <dbReference type="Proteomes" id="UP000051952"/>
    </source>
</evidence>
<feature type="region of interest" description="Disordered" evidence="1">
    <location>
        <begin position="90"/>
        <end position="115"/>
    </location>
</feature>
<accession>A0A0S4IV78</accession>
<dbReference type="VEuPathDB" id="TriTrypDB:BSAL_69860"/>
<dbReference type="EMBL" id="CYKH01000500">
    <property type="protein sequence ID" value="CUG02634.1"/>
    <property type="molecule type" value="Genomic_DNA"/>
</dbReference>
<dbReference type="AlphaFoldDB" id="A0A0S4IV78"/>
<evidence type="ECO:0000313" key="2">
    <source>
        <dbReference type="EMBL" id="CUG02634.1"/>
    </source>
</evidence>
<protein>
    <submittedName>
        <fullName evidence="2">Uncharacterized protein</fullName>
    </submittedName>
</protein>
<evidence type="ECO:0000256" key="1">
    <source>
        <dbReference type="SAM" id="MobiDB-lite"/>
    </source>
</evidence>
<sequence>AGVLDQILAFTPLQKPTTSPQQQQRTSLMAQVTHDDDSLNAVRKRSWALVAASVMAWTAYFCRRDPFENERRHLLDSLDTYLLTAGRTPKTLTTGHRTPRKLSLGGSSVPVDHSTQQSPWTCKALAQQSGDKWARGQLPGGRICPCSQKRVVIVRNVIIVGVFYAGVLDQILAFTPLQKPTTSPQQQQRTSLMAQVTHDDDSLNAVRKRSWALVAASVMAWTAYFCRRDPFENERRHLLDSLDTYLLTAGRTPKTLTTGHRTPRKLSLGGSSVPVDHSTQQSPWTCKALAQQSGDKRQVGASCGLRERHRTALGCCVLRPRGVRRHRRARDGGTVQRYWAVHHRRA</sequence>
<dbReference type="Proteomes" id="UP000051952">
    <property type="component" value="Unassembled WGS sequence"/>
</dbReference>
<reference evidence="3" key="1">
    <citation type="submission" date="2015-09" db="EMBL/GenBank/DDBJ databases">
        <authorList>
            <consortium name="Pathogen Informatics"/>
        </authorList>
    </citation>
    <scope>NUCLEOTIDE SEQUENCE [LARGE SCALE GENOMIC DNA]</scope>
    <source>
        <strain evidence="3">Lake Konstanz</strain>
    </source>
</reference>
<gene>
    <name evidence="2" type="ORF">BSAL_69860</name>
</gene>
<name>A0A0S4IV78_BODSA</name>
<feature type="non-terminal residue" evidence="2">
    <location>
        <position position="1"/>
    </location>
</feature>
<keyword evidence="3" id="KW-1185">Reference proteome</keyword>
<organism evidence="2 3">
    <name type="scientific">Bodo saltans</name>
    <name type="common">Flagellated protozoan</name>
    <dbReference type="NCBI Taxonomy" id="75058"/>
    <lineage>
        <taxon>Eukaryota</taxon>
        <taxon>Discoba</taxon>
        <taxon>Euglenozoa</taxon>
        <taxon>Kinetoplastea</taxon>
        <taxon>Metakinetoplastina</taxon>
        <taxon>Eubodonida</taxon>
        <taxon>Bodonidae</taxon>
        <taxon>Bodo</taxon>
    </lineage>
</organism>